<evidence type="ECO:0000313" key="2">
    <source>
        <dbReference type="Proteomes" id="UP000821866"/>
    </source>
</evidence>
<proteinExistence type="predicted"/>
<protein>
    <submittedName>
        <fullName evidence="1">Uncharacterized protein</fullName>
    </submittedName>
</protein>
<dbReference type="VEuPathDB" id="VectorBase:LOC119183010"/>
<organism evidence="1 2">
    <name type="scientific">Rhipicephalus microplus</name>
    <name type="common">Cattle tick</name>
    <name type="synonym">Boophilus microplus</name>
    <dbReference type="NCBI Taxonomy" id="6941"/>
    <lineage>
        <taxon>Eukaryota</taxon>
        <taxon>Metazoa</taxon>
        <taxon>Ecdysozoa</taxon>
        <taxon>Arthropoda</taxon>
        <taxon>Chelicerata</taxon>
        <taxon>Arachnida</taxon>
        <taxon>Acari</taxon>
        <taxon>Parasitiformes</taxon>
        <taxon>Ixodida</taxon>
        <taxon>Ixodoidea</taxon>
        <taxon>Ixodidae</taxon>
        <taxon>Rhipicephalinae</taxon>
        <taxon>Rhipicephalus</taxon>
        <taxon>Boophilus</taxon>
    </lineage>
</organism>
<name>A0A9J6D2A8_RHIMP</name>
<reference evidence="1" key="1">
    <citation type="journal article" date="2020" name="Cell">
        <title>Large-Scale Comparative Analyses of Tick Genomes Elucidate Their Genetic Diversity and Vector Capacities.</title>
        <authorList>
            <consortium name="Tick Genome and Microbiome Consortium (TIGMIC)"/>
            <person name="Jia N."/>
            <person name="Wang J."/>
            <person name="Shi W."/>
            <person name="Du L."/>
            <person name="Sun Y."/>
            <person name="Zhan W."/>
            <person name="Jiang J.F."/>
            <person name="Wang Q."/>
            <person name="Zhang B."/>
            <person name="Ji P."/>
            <person name="Bell-Sakyi L."/>
            <person name="Cui X.M."/>
            <person name="Yuan T.T."/>
            <person name="Jiang B.G."/>
            <person name="Yang W.F."/>
            <person name="Lam T.T."/>
            <person name="Chang Q.C."/>
            <person name="Ding S.J."/>
            <person name="Wang X.J."/>
            <person name="Zhu J.G."/>
            <person name="Ruan X.D."/>
            <person name="Zhao L."/>
            <person name="Wei J.T."/>
            <person name="Ye R.Z."/>
            <person name="Que T.C."/>
            <person name="Du C.H."/>
            <person name="Zhou Y.H."/>
            <person name="Cheng J.X."/>
            <person name="Dai P.F."/>
            <person name="Guo W.B."/>
            <person name="Han X.H."/>
            <person name="Huang E.J."/>
            <person name="Li L.F."/>
            <person name="Wei W."/>
            <person name="Gao Y.C."/>
            <person name="Liu J.Z."/>
            <person name="Shao H.Z."/>
            <person name="Wang X."/>
            <person name="Wang C.C."/>
            <person name="Yang T.C."/>
            <person name="Huo Q.B."/>
            <person name="Li W."/>
            <person name="Chen H.Y."/>
            <person name="Chen S.E."/>
            <person name="Zhou L.G."/>
            <person name="Ni X.B."/>
            <person name="Tian J.H."/>
            <person name="Sheng Y."/>
            <person name="Liu T."/>
            <person name="Pan Y.S."/>
            <person name="Xia L.Y."/>
            <person name="Li J."/>
            <person name="Zhao F."/>
            <person name="Cao W.C."/>
        </authorList>
    </citation>
    <scope>NUCLEOTIDE SEQUENCE</scope>
    <source>
        <strain evidence="1">Rmic-2018</strain>
    </source>
</reference>
<reference evidence="1" key="2">
    <citation type="submission" date="2021-09" db="EMBL/GenBank/DDBJ databases">
        <authorList>
            <person name="Jia N."/>
            <person name="Wang J."/>
            <person name="Shi W."/>
            <person name="Du L."/>
            <person name="Sun Y."/>
            <person name="Zhan W."/>
            <person name="Jiang J."/>
            <person name="Wang Q."/>
            <person name="Zhang B."/>
            <person name="Ji P."/>
            <person name="Sakyi L.B."/>
            <person name="Cui X."/>
            <person name="Yuan T."/>
            <person name="Jiang B."/>
            <person name="Yang W."/>
            <person name="Lam T.T.-Y."/>
            <person name="Chang Q."/>
            <person name="Ding S."/>
            <person name="Wang X."/>
            <person name="Zhu J."/>
            <person name="Ruan X."/>
            <person name="Zhao L."/>
            <person name="Wei J."/>
            <person name="Que T."/>
            <person name="Du C."/>
            <person name="Cheng J."/>
            <person name="Dai P."/>
            <person name="Han X."/>
            <person name="Huang E."/>
            <person name="Gao Y."/>
            <person name="Liu J."/>
            <person name="Shao H."/>
            <person name="Ye R."/>
            <person name="Li L."/>
            <person name="Wei W."/>
            <person name="Wang X."/>
            <person name="Wang C."/>
            <person name="Huo Q."/>
            <person name="Li W."/>
            <person name="Guo W."/>
            <person name="Chen H."/>
            <person name="Chen S."/>
            <person name="Zhou L."/>
            <person name="Zhou L."/>
            <person name="Ni X."/>
            <person name="Tian J."/>
            <person name="Zhou Y."/>
            <person name="Sheng Y."/>
            <person name="Liu T."/>
            <person name="Pan Y."/>
            <person name="Xia L."/>
            <person name="Li J."/>
            <person name="Zhao F."/>
            <person name="Cao W."/>
        </authorList>
    </citation>
    <scope>NUCLEOTIDE SEQUENCE</scope>
    <source>
        <strain evidence="1">Rmic-2018</strain>
        <tissue evidence="1">Larvae</tissue>
    </source>
</reference>
<dbReference type="EMBL" id="JABSTU010001433">
    <property type="protein sequence ID" value="KAH7985995.1"/>
    <property type="molecule type" value="Genomic_DNA"/>
</dbReference>
<dbReference type="VEuPathDB" id="VectorBase:LOC119187241"/>
<dbReference type="Proteomes" id="UP000821866">
    <property type="component" value="Unassembled WGS sequence"/>
</dbReference>
<comment type="caution">
    <text evidence="1">The sequence shown here is derived from an EMBL/GenBank/DDBJ whole genome shotgun (WGS) entry which is preliminary data.</text>
</comment>
<sequence>MSRDSDLGVSLSPSHKRTKCNTREEQACARIGKGCELIDEKAMCVGKKPAKCSAAQSEACSKKGKSCKLVGGKAVCLVCPIHACWKACREAEPDKKVLNVSCKASDMCACSYEDECLPSKCQDYCKVAVPHADSKKAVCRDNLCHCVAPPTRPPGACTQKACTKACQAAEPNKKILKASCPEADMCRCSYEDDGTDVEDWLAMYERVSVPNHWDEAGKLGNLVFYLAGVGGM</sequence>
<evidence type="ECO:0000313" key="1">
    <source>
        <dbReference type="EMBL" id="KAH7985995.1"/>
    </source>
</evidence>
<accession>A0A9J6D2A8</accession>
<keyword evidence="2" id="KW-1185">Reference proteome</keyword>
<dbReference type="AlphaFoldDB" id="A0A9J6D2A8"/>
<gene>
    <name evidence="1" type="ORF">HPB51_026749</name>
</gene>